<evidence type="ECO:0000256" key="2">
    <source>
        <dbReference type="ARBA" id="ARBA00009747"/>
    </source>
</evidence>
<gene>
    <name evidence="11" type="ORF">BCR43DRAFT_432197</name>
</gene>
<dbReference type="GO" id="GO:0005739">
    <property type="term" value="C:mitochondrion"/>
    <property type="evidence" value="ECO:0007669"/>
    <property type="project" value="TreeGrafter"/>
</dbReference>
<dbReference type="Pfam" id="PF02696">
    <property type="entry name" value="SelO"/>
    <property type="match status" value="2"/>
</dbReference>
<keyword evidence="3" id="KW-0808">Transferase</keyword>
<evidence type="ECO:0000256" key="4">
    <source>
        <dbReference type="ARBA" id="ARBA00022695"/>
    </source>
</evidence>
<evidence type="ECO:0000256" key="10">
    <source>
        <dbReference type="SAM" id="MobiDB-lite"/>
    </source>
</evidence>
<evidence type="ECO:0000313" key="12">
    <source>
        <dbReference type="Proteomes" id="UP000242180"/>
    </source>
</evidence>
<dbReference type="GO" id="GO:0005524">
    <property type="term" value="F:ATP binding"/>
    <property type="evidence" value="ECO:0007669"/>
    <property type="project" value="UniProtKB-KW"/>
</dbReference>
<comment type="caution">
    <text evidence="11">The sequence shown here is derived from an EMBL/GenBank/DDBJ whole genome shotgun (WGS) entry which is preliminary data.</text>
</comment>
<evidence type="ECO:0000256" key="3">
    <source>
        <dbReference type="ARBA" id="ARBA00022679"/>
    </source>
</evidence>
<evidence type="ECO:0000256" key="1">
    <source>
        <dbReference type="ARBA" id="ARBA00001946"/>
    </source>
</evidence>
<feature type="region of interest" description="Disordered" evidence="10">
    <location>
        <begin position="475"/>
        <end position="497"/>
    </location>
</feature>
<sequence>MRVSRPVSKAAFPYIRPESAPDPALLAVSPAAVRALDLDPDAPSTDEFLQVFSGNQLLDNTRPWALCYAGHQFGLFAGQLGDGRAVSLFEAETPDQRWELQLKGAGRTPYSRFGDGYAVLRSNVKQPETSAIVTRMAPSWLRIGNFEIFYSRNDMNNVRKLADYVWEELFQATPDASARPEENRYAGVLRNVARRTATMVAEWQALGLTIDYGPFQFLDFYDPANICNHSDDAGQYAFKRQPTVCIFNLFKLAVPLFELMGAGDKADTIVFSGEDVTDEATRQAYRDAGKAHASAMLSEEFSDWFMEHLLHTMRNKLGITSNGDDAGDMNGIVIPLLDWATEYHVDLTRFLRSLSDYAVTDQGEAVDAENAKLQVETRDASRAAEGREALLPWLAIYRHRVLQNTNDTNEARRQRMNGVNPRFLLRNWILQEVTQAFETQSEKEATSLLQACLDASLHPFKEKYEDERVERWVTSPVPEVSAERGGGKERRNKELKR</sequence>
<reference evidence="11 12" key="1">
    <citation type="submission" date="2016-07" db="EMBL/GenBank/DDBJ databases">
        <title>Pervasive Adenine N6-methylation of Active Genes in Fungi.</title>
        <authorList>
            <consortium name="DOE Joint Genome Institute"/>
            <person name="Mondo S.J."/>
            <person name="Dannebaum R.O."/>
            <person name="Kuo R.C."/>
            <person name="Labutti K."/>
            <person name="Haridas S."/>
            <person name="Kuo A."/>
            <person name="Salamov A."/>
            <person name="Ahrendt S.R."/>
            <person name="Lipzen A."/>
            <person name="Sullivan W."/>
            <person name="Andreopoulos W.B."/>
            <person name="Clum A."/>
            <person name="Lindquist E."/>
            <person name="Daum C."/>
            <person name="Ramamoorthy G.K."/>
            <person name="Gryganskyi A."/>
            <person name="Culley D."/>
            <person name="Magnuson J.K."/>
            <person name="James T.Y."/>
            <person name="O'Malley M.A."/>
            <person name="Stajich J.E."/>
            <person name="Spatafora J.W."/>
            <person name="Visel A."/>
            <person name="Grigoriev I.V."/>
        </authorList>
    </citation>
    <scope>NUCLEOTIDE SEQUENCE [LARGE SCALE GENOMIC DNA]</scope>
    <source>
        <strain evidence="11 12">NRRL 2496</strain>
    </source>
</reference>
<evidence type="ECO:0000256" key="6">
    <source>
        <dbReference type="ARBA" id="ARBA00022741"/>
    </source>
</evidence>
<dbReference type="FunCoup" id="A0A1X2HWD5">
    <property type="interactions" value="60"/>
</dbReference>
<dbReference type="InParanoid" id="A0A1X2HWD5"/>
<feature type="compositionally biased region" description="Basic and acidic residues" evidence="10">
    <location>
        <begin position="481"/>
        <end position="497"/>
    </location>
</feature>
<organism evidence="11 12">
    <name type="scientific">Syncephalastrum racemosum</name>
    <name type="common">Filamentous fungus</name>
    <dbReference type="NCBI Taxonomy" id="13706"/>
    <lineage>
        <taxon>Eukaryota</taxon>
        <taxon>Fungi</taxon>
        <taxon>Fungi incertae sedis</taxon>
        <taxon>Mucoromycota</taxon>
        <taxon>Mucoromycotina</taxon>
        <taxon>Mucoromycetes</taxon>
        <taxon>Mucorales</taxon>
        <taxon>Syncephalastraceae</taxon>
        <taxon>Syncephalastrum</taxon>
    </lineage>
</organism>
<dbReference type="GO" id="GO:0046872">
    <property type="term" value="F:metal ion binding"/>
    <property type="evidence" value="ECO:0007669"/>
    <property type="project" value="UniProtKB-KW"/>
</dbReference>
<evidence type="ECO:0000256" key="5">
    <source>
        <dbReference type="ARBA" id="ARBA00022723"/>
    </source>
</evidence>
<dbReference type="GO" id="GO:0070733">
    <property type="term" value="F:AMPylase activity"/>
    <property type="evidence" value="ECO:0007669"/>
    <property type="project" value="TreeGrafter"/>
</dbReference>
<proteinExistence type="inferred from homology"/>
<evidence type="ECO:0000256" key="8">
    <source>
        <dbReference type="ARBA" id="ARBA00022842"/>
    </source>
</evidence>
<accession>A0A1X2HWD5</accession>
<keyword evidence="5" id="KW-0479">Metal-binding</keyword>
<evidence type="ECO:0000256" key="9">
    <source>
        <dbReference type="ARBA" id="ARBA00031547"/>
    </source>
</evidence>
<comment type="cofactor">
    <cofactor evidence="1">
        <name>Mg(2+)</name>
        <dbReference type="ChEBI" id="CHEBI:18420"/>
    </cofactor>
</comment>
<keyword evidence="6" id="KW-0547">Nucleotide-binding</keyword>
<dbReference type="OMA" id="YGPYGWL"/>
<keyword evidence="8" id="KW-0460">Magnesium</keyword>
<dbReference type="AlphaFoldDB" id="A0A1X2HWD5"/>
<dbReference type="PANTHER" id="PTHR32057">
    <property type="entry name" value="PROTEIN ADENYLYLTRANSFERASE SELO, MITOCHONDRIAL"/>
    <property type="match status" value="1"/>
</dbReference>
<dbReference type="Proteomes" id="UP000242180">
    <property type="component" value="Unassembled WGS sequence"/>
</dbReference>
<evidence type="ECO:0000313" key="11">
    <source>
        <dbReference type="EMBL" id="ORZ03920.1"/>
    </source>
</evidence>
<dbReference type="STRING" id="13706.A0A1X2HWD5"/>
<keyword evidence="4" id="KW-0548">Nucleotidyltransferase</keyword>
<keyword evidence="12" id="KW-1185">Reference proteome</keyword>
<dbReference type="EMBL" id="MCGN01000001">
    <property type="protein sequence ID" value="ORZ03920.1"/>
    <property type="molecule type" value="Genomic_DNA"/>
</dbReference>
<dbReference type="PANTHER" id="PTHR32057:SF14">
    <property type="entry name" value="PROTEIN ADENYLYLTRANSFERASE SELO, MITOCHONDRIAL"/>
    <property type="match status" value="1"/>
</dbReference>
<evidence type="ECO:0000256" key="7">
    <source>
        <dbReference type="ARBA" id="ARBA00022840"/>
    </source>
</evidence>
<protein>
    <recommendedName>
        <fullName evidence="9">Selenoprotein O</fullName>
    </recommendedName>
</protein>
<dbReference type="InterPro" id="IPR003846">
    <property type="entry name" value="SelO"/>
</dbReference>
<comment type="similarity">
    <text evidence="2">Belongs to the SELO family.</text>
</comment>
<name>A0A1X2HWD5_SYNRA</name>
<keyword evidence="7" id="KW-0067">ATP-binding</keyword>
<dbReference type="OrthoDB" id="10254721at2759"/>